<evidence type="ECO:0000256" key="2">
    <source>
        <dbReference type="SAM" id="MobiDB-lite"/>
    </source>
</evidence>
<dbReference type="Gene3D" id="3.10.290.10">
    <property type="entry name" value="RNA-binding S4 domain"/>
    <property type="match status" value="1"/>
</dbReference>
<gene>
    <name evidence="4" type="ORF">DI556_01000</name>
</gene>
<feature type="domain" description="RNA-binding S4" evidence="3">
    <location>
        <begin position="9"/>
        <end position="71"/>
    </location>
</feature>
<dbReference type="Proteomes" id="UP000249185">
    <property type="component" value="Unassembled WGS sequence"/>
</dbReference>
<keyword evidence="1" id="KW-0694">RNA-binding</keyword>
<comment type="caution">
    <text evidence="4">The sequence shown here is derived from an EMBL/GenBank/DDBJ whole genome shotgun (WGS) entry which is preliminary data.</text>
</comment>
<accession>A0A2W5NFH3</accession>
<dbReference type="AlphaFoldDB" id="A0A2W5NFH3"/>
<dbReference type="SMART" id="SM00363">
    <property type="entry name" value="S4"/>
    <property type="match status" value="1"/>
</dbReference>
<reference evidence="4 5" key="1">
    <citation type="submission" date="2017-08" db="EMBL/GenBank/DDBJ databases">
        <title>Infants hospitalized years apart are colonized by the same room-sourced microbial strains.</title>
        <authorList>
            <person name="Brooks B."/>
            <person name="Olm M.R."/>
            <person name="Firek B.A."/>
            <person name="Baker R."/>
            <person name="Thomas B.C."/>
            <person name="Morowitz M.J."/>
            <person name="Banfield J.F."/>
        </authorList>
    </citation>
    <scope>NUCLEOTIDE SEQUENCE [LARGE SCALE GENOMIC DNA]</scope>
    <source>
        <strain evidence="4">S2_005_002_R2_34</strain>
    </source>
</reference>
<organism evidence="4 5">
    <name type="scientific">Rhodovulum sulfidophilum</name>
    <name type="common">Rhodobacter sulfidophilus</name>
    <dbReference type="NCBI Taxonomy" id="35806"/>
    <lineage>
        <taxon>Bacteria</taxon>
        <taxon>Pseudomonadati</taxon>
        <taxon>Pseudomonadota</taxon>
        <taxon>Alphaproteobacteria</taxon>
        <taxon>Rhodobacterales</taxon>
        <taxon>Paracoccaceae</taxon>
        <taxon>Rhodovulum</taxon>
    </lineage>
</organism>
<protein>
    <submittedName>
        <fullName evidence="4">RNA-binding protein</fullName>
    </submittedName>
</protein>
<proteinExistence type="predicted"/>
<evidence type="ECO:0000313" key="5">
    <source>
        <dbReference type="Proteomes" id="UP000249185"/>
    </source>
</evidence>
<evidence type="ECO:0000256" key="1">
    <source>
        <dbReference type="PROSITE-ProRule" id="PRU00182"/>
    </source>
</evidence>
<dbReference type="CDD" id="cd00165">
    <property type="entry name" value="S4"/>
    <property type="match status" value="1"/>
</dbReference>
<sequence>MTEAEPKSIRLDKWLWQARFFKTRTLAAAVVSSGAARVNSTRVTKPATPVRPGDGISFAQGERVRAVRVLALGVRRGPAPEARLLYHDLDEPQIEGAATLDPDRHAVK</sequence>
<dbReference type="EMBL" id="QFPW01000001">
    <property type="protein sequence ID" value="PZQ52271.1"/>
    <property type="molecule type" value="Genomic_DNA"/>
</dbReference>
<dbReference type="GO" id="GO:0003723">
    <property type="term" value="F:RNA binding"/>
    <property type="evidence" value="ECO:0007669"/>
    <property type="project" value="UniProtKB-KW"/>
</dbReference>
<dbReference type="InterPro" id="IPR036986">
    <property type="entry name" value="S4_RNA-bd_sf"/>
</dbReference>
<dbReference type="SUPFAM" id="SSF55174">
    <property type="entry name" value="Alpha-L RNA-binding motif"/>
    <property type="match status" value="1"/>
</dbReference>
<evidence type="ECO:0000313" key="4">
    <source>
        <dbReference type="EMBL" id="PZQ52271.1"/>
    </source>
</evidence>
<dbReference type="PROSITE" id="PS50889">
    <property type="entry name" value="S4"/>
    <property type="match status" value="1"/>
</dbReference>
<dbReference type="InterPro" id="IPR002942">
    <property type="entry name" value="S4_RNA-bd"/>
</dbReference>
<evidence type="ECO:0000259" key="3">
    <source>
        <dbReference type="SMART" id="SM00363"/>
    </source>
</evidence>
<name>A0A2W5NFH3_RHOSU</name>
<feature type="region of interest" description="Disordered" evidence="2">
    <location>
        <begin position="37"/>
        <end position="56"/>
    </location>
</feature>
<dbReference type="Pfam" id="PF01479">
    <property type="entry name" value="S4"/>
    <property type="match status" value="1"/>
</dbReference>